<gene>
    <name evidence="2" type="ORF">MCOR_42341</name>
</gene>
<accession>A0A6J8DMP0</accession>
<name>A0A6J8DMP0_MYTCO</name>
<evidence type="ECO:0000313" key="3">
    <source>
        <dbReference type="Proteomes" id="UP000507470"/>
    </source>
</evidence>
<proteinExistence type="predicted"/>
<dbReference type="Proteomes" id="UP000507470">
    <property type="component" value="Unassembled WGS sequence"/>
</dbReference>
<evidence type="ECO:0000256" key="1">
    <source>
        <dbReference type="SAM" id="MobiDB-lite"/>
    </source>
</evidence>
<evidence type="ECO:0000313" key="2">
    <source>
        <dbReference type="EMBL" id="CAC5409007.1"/>
    </source>
</evidence>
<organism evidence="2 3">
    <name type="scientific">Mytilus coruscus</name>
    <name type="common">Sea mussel</name>
    <dbReference type="NCBI Taxonomy" id="42192"/>
    <lineage>
        <taxon>Eukaryota</taxon>
        <taxon>Metazoa</taxon>
        <taxon>Spiralia</taxon>
        <taxon>Lophotrochozoa</taxon>
        <taxon>Mollusca</taxon>
        <taxon>Bivalvia</taxon>
        <taxon>Autobranchia</taxon>
        <taxon>Pteriomorphia</taxon>
        <taxon>Mytilida</taxon>
        <taxon>Mytiloidea</taxon>
        <taxon>Mytilidae</taxon>
        <taxon>Mytilinae</taxon>
        <taxon>Mytilus</taxon>
    </lineage>
</organism>
<feature type="region of interest" description="Disordered" evidence="1">
    <location>
        <begin position="272"/>
        <end position="291"/>
    </location>
</feature>
<protein>
    <submittedName>
        <fullName evidence="2">Uncharacterized protein</fullName>
    </submittedName>
</protein>
<sequence>MKVELEPLVDEVKGTLRIHCLRVIAIDDYGFTQLGVLIQILYLLVYDTLITAVCAMNDDSDIDGSLNFNGAIVGNKPVFKFTCESFQRPIGDAISFQVNLMTVDVIRHSNNKCYNRYKECRTDTCLCYYDGVKFKMEYWYEVLNISESLNFGVELILKDTNANIVAVTLSRFYNGKDFEKLEIVKETNQYKFMENTEKFGNDLESGARKEWILKVLSASVCLSLMVIFCVLCIHRSVSTCSIEKLASVPDIFEGLKTFTSYIATNEQCFSSESGYEDSESDLLTADDQPPKDKPFVLSQEYMSFGKKMQYSDNKKEIDQSIDAGGIDSEERINLTSGIEPPPVFCEYPEDETVLAKEKKNVCQSSSISFQQIDEDYDTEEVSSDFDEMESDHLFEYLVEDNNSEGHYWEFGETGCVPSEDIESEEDSSDFEEIDFELTEETVITCLIDRPSSENDESKGMQICTSYMSTSEKFIPNESAHEDKDSDINISYIDDEPAKDQYHVIFQDNKSLSKRLQYSNNVEEADQIVVARRAHSNGQIKTGPPPVFCEDYQVETLQISVFDEKGFHLSCSYEQLKGDNDDYISECDFTEFGKPDFQCLTSLVSFEDTDLEDDCYDFVEIETEYTPSITRNNGKALLVIGSTETGKSRSSESLVNLTMRGSYLKDCRSTITCKTAKERQLESNTTPNTVHGVPKINFIVNAISILGSVETQDISVPYNTLKDFDRRIELLIHSTICRSFRFHICSCVNRQDSKLGDDVLQQFFLDLKHRKSKLMLQHG</sequence>
<keyword evidence="3" id="KW-1185">Reference proteome</keyword>
<dbReference type="AlphaFoldDB" id="A0A6J8DMP0"/>
<dbReference type="EMBL" id="CACVKT020007619">
    <property type="protein sequence ID" value="CAC5409007.1"/>
    <property type="molecule type" value="Genomic_DNA"/>
</dbReference>
<reference evidence="2 3" key="1">
    <citation type="submission" date="2020-06" db="EMBL/GenBank/DDBJ databases">
        <authorList>
            <person name="Li R."/>
            <person name="Bekaert M."/>
        </authorList>
    </citation>
    <scope>NUCLEOTIDE SEQUENCE [LARGE SCALE GENOMIC DNA]</scope>
    <source>
        <strain evidence="3">wild</strain>
    </source>
</reference>